<dbReference type="PROSITE" id="PS50011">
    <property type="entry name" value="PROTEIN_KINASE_DOM"/>
    <property type="match status" value="1"/>
</dbReference>
<reference evidence="2 3" key="1">
    <citation type="journal article" date="2010" name="Proc. Natl. Acad. Sci. U.S.A.">
        <title>Enigmatic, ultrasmall, uncultivated Archaea.</title>
        <authorList>
            <person name="Baker B.J."/>
            <person name="Comolli L.R."/>
            <person name="Dick G.J."/>
            <person name="Hauser L.J."/>
            <person name="Hyatt D."/>
            <person name="Dill B.D."/>
            <person name="Land M.L."/>
            <person name="Verberkmoes N.C."/>
            <person name="Hettich R.L."/>
            <person name="Banfield J.F."/>
        </authorList>
    </citation>
    <scope>NUCLEOTIDE SEQUENCE [LARGE SCALE GENOMIC DNA]</scope>
</reference>
<accession>D2EGF8</accession>
<dbReference type="GO" id="GO:0005524">
    <property type="term" value="F:ATP binding"/>
    <property type="evidence" value="ECO:0007669"/>
    <property type="project" value="InterPro"/>
</dbReference>
<feature type="domain" description="Protein kinase" evidence="1">
    <location>
        <begin position="1"/>
        <end position="181"/>
    </location>
</feature>
<dbReference type="Gene3D" id="3.30.200.20">
    <property type="entry name" value="Phosphorylase Kinase, domain 1"/>
    <property type="match status" value="1"/>
</dbReference>
<dbReference type="Proteomes" id="UP000009375">
    <property type="component" value="Unassembled WGS sequence"/>
</dbReference>
<dbReference type="InterPro" id="IPR011009">
    <property type="entry name" value="Kinase-like_dom_sf"/>
</dbReference>
<dbReference type="Gene3D" id="1.10.510.10">
    <property type="entry name" value="Transferase(Phosphotransferase) domain 1"/>
    <property type="match status" value="1"/>
</dbReference>
<evidence type="ECO:0000259" key="1">
    <source>
        <dbReference type="PROSITE" id="PS50011"/>
    </source>
</evidence>
<evidence type="ECO:0000313" key="2">
    <source>
        <dbReference type="EMBL" id="EEZ92556.1"/>
    </source>
</evidence>
<proteinExistence type="predicted"/>
<evidence type="ECO:0000313" key="3">
    <source>
        <dbReference type="Proteomes" id="UP000009375"/>
    </source>
</evidence>
<dbReference type="AlphaFoldDB" id="D2EGF8"/>
<dbReference type="GO" id="GO:0004672">
    <property type="term" value="F:protein kinase activity"/>
    <property type="evidence" value="ECO:0007669"/>
    <property type="project" value="InterPro"/>
</dbReference>
<organism evidence="2 3">
    <name type="scientific">Candidatus Parvarchaeum acidiphilum ARMAN-4</name>
    <dbReference type="NCBI Taxonomy" id="662760"/>
    <lineage>
        <taxon>Archaea</taxon>
        <taxon>Candidatus Parvarchaeota</taxon>
        <taxon>Candidatus Parvarchaeum</taxon>
    </lineage>
</organism>
<dbReference type="InterPro" id="IPR000719">
    <property type="entry name" value="Prot_kinase_dom"/>
</dbReference>
<sequence>MNKKLDDSLSEYFIKPEKGLSTEHFIIENIGLNKKVGNPLQAEYNPKKRFKLMKKEYNIAPENIVKPIELKEIDGKKMYVLERINGNMFIDSLYKVRNNKPFLYSIKQQLEETIEKLHKNGYVHGDLVNGNNIMLTKEGKIKLIDFLYIPKDFEYKEAFIAIDNEAVKSVINLMYRRFINL</sequence>
<gene>
    <name evidence="2" type="ORF">BJBARM4_0857</name>
</gene>
<dbReference type="SUPFAM" id="SSF56112">
    <property type="entry name" value="Protein kinase-like (PK-like)"/>
    <property type="match status" value="1"/>
</dbReference>
<protein>
    <recommendedName>
        <fullName evidence="1">Protein kinase domain-containing protein</fullName>
    </recommendedName>
</protein>
<name>D2EGF8_PARA4</name>
<dbReference type="EMBL" id="GG730074">
    <property type="protein sequence ID" value="EEZ92556.1"/>
    <property type="molecule type" value="Genomic_DNA"/>
</dbReference>